<dbReference type="Proteomes" id="UP000659904">
    <property type="component" value="Unassembled WGS sequence"/>
</dbReference>
<proteinExistence type="predicted"/>
<name>A0A8J3KGR6_9ACTN</name>
<reference evidence="1 2" key="1">
    <citation type="submission" date="2021-01" db="EMBL/GenBank/DDBJ databases">
        <title>Whole genome shotgun sequence of Catellatospora citrea NBRC 14495.</title>
        <authorList>
            <person name="Komaki H."/>
            <person name="Tamura T."/>
        </authorList>
    </citation>
    <scope>NUCLEOTIDE SEQUENCE [LARGE SCALE GENOMIC DNA]</scope>
    <source>
        <strain evidence="1 2">NBRC 14495</strain>
    </source>
</reference>
<gene>
    <name evidence="1" type="ORF">Cci01nite_19490</name>
</gene>
<sequence>MCKSDGRRAAFLIGTVDKSILDSLIAEYPDGTVPTSSALRAGWGVLAPAAAVVKITPRE</sequence>
<evidence type="ECO:0000313" key="1">
    <source>
        <dbReference type="EMBL" id="GIF96855.1"/>
    </source>
</evidence>
<accession>A0A8J3KGR6</accession>
<protein>
    <submittedName>
        <fullName evidence="1">Uncharacterized protein</fullName>
    </submittedName>
</protein>
<comment type="caution">
    <text evidence="1">The sequence shown here is derived from an EMBL/GenBank/DDBJ whole genome shotgun (WGS) entry which is preliminary data.</text>
</comment>
<keyword evidence="2" id="KW-1185">Reference proteome</keyword>
<evidence type="ECO:0000313" key="2">
    <source>
        <dbReference type="Proteomes" id="UP000659904"/>
    </source>
</evidence>
<dbReference type="EMBL" id="BONH01000007">
    <property type="protein sequence ID" value="GIF96855.1"/>
    <property type="molecule type" value="Genomic_DNA"/>
</dbReference>
<organism evidence="1 2">
    <name type="scientific">Catellatospora citrea</name>
    <dbReference type="NCBI Taxonomy" id="53366"/>
    <lineage>
        <taxon>Bacteria</taxon>
        <taxon>Bacillati</taxon>
        <taxon>Actinomycetota</taxon>
        <taxon>Actinomycetes</taxon>
        <taxon>Micromonosporales</taxon>
        <taxon>Micromonosporaceae</taxon>
        <taxon>Catellatospora</taxon>
    </lineage>
</organism>
<dbReference type="AlphaFoldDB" id="A0A8J3KGR6"/>